<protein>
    <submittedName>
        <fullName evidence="1">Uncharacterized protein</fullName>
    </submittedName>
</protein>
<organism evidence="1 2">
    <name type="scientific">Clostridium homopropionicum DSM 5847</name>
    <dbReference type="NCBI Taxonomy" id="1121318"/>
    <lineage>
        <taxon>Bacteria</taxon>
        <taxon>Bacillati</taxon>
        <taxon>Bacillota</taxon>
        <taxon>Clostridia</taxon>
        <taxon>Eubacteriales</taxon>
        <taxon>Clostridiaceae</taxon>
        <taxon>Clostridium</taxon>
    </lineage>
</organism>
<dbReference type="Proteomes" id="UP000037043">
    <property type="component" value="Unassembled WGS sequence"/>
</dbReference>
<sequence>MRVFLFLSKARRYDEGFKNAFANSLMFYNCSNIGVPLITLVFSSNPFIIYIARILFPIS</sequence>
<gene>
    <name evidence="1" type="ORF">CLHOM_08220</name>
</gene>
<dbReference type="EMBL" id="LHUR01000012">
    <property type="protein sequence ID" value="KOA20680.1"/>
    <property type="molecule type" value="Genomic_DNA"/>
</dbReference>
<evidence type="ECO:0000313" key="2">
    <source>
        <dbReference type="Proteomes" id="UP000037043"/>
    </source>
</evidence>
<accession>A0A0L6ZCJ3</accession>
<dbReference type="AlphaFoldDB" id="A0A0L6ZCJ3"/>
<dbReference type="STRING" id="36844.SAMN04488501_103180"/>
<dbReference type="RefSeq" id="WP_052220412.1">
    <property type="nucleotide sequence ID" value="NZ_LHUR01000012.1"/>
</dbReference>
<reference evidence="2" key="1">
    <citation type="submission" date="2015-08" db="EMBL/GenBank/DDBJ databases">
        <title>Genome sequence of the strict anaerobe Clostridium homopropionicum LuHBu1 (DSM 5847T).</title>
        <authorList>
            <person name="Poehlein A."/>
            <person name="Beck M."/>
            <person name="Schiel-Bengelsdorf B."/>
            <person name="Bengelsdorf F.R."/>
            <person name="Daniel R."/>
            <person name="Duerre P."/>
        </authorList>
    </citation>
    <scope>NUCLEOTIDE SEQUENCE [LARGE SCALE GENOMIC DNA]</scope>
    <source>
        <strain evidence="2">DSM 5847</strain>
    </source>
</reference>
<keyword evidence="2" id="KW-1185">Reference proteome</keyword>
<comment type="caution">
    <text evidence="1">The sequence shown here is derived from an EMBL/GenBank/DDBJ whole genome shotgun (WGS) entry which is preliminary data.</text>
</comment>
<name>A0A0L6ZCJ3_9CLOT</name>
<dbReference type="PATRIC" id="fig|1121318.3.peg.827"/>
<proteinExistence type="predicted"/>
<evidence type="ECO:0000313" key="1">
    <source>
        <dbReference type="EMBL" id="KOA20680.1"/>
    </source>
</evidence>